<protein>
    <submittedName>
        <fullName evidence="2">Uncharacterized protein</fullName>
    </submittedName>
</protein>
<feature type="non-terminal residue" evidence="2">
    <location>
        <position position="1"/>
    </location>
</feature>
<keyword evidence="3" id="KW-1185">Reference proteome</keyword>
<organism evidence="2 3">
    <name type="scientific">Streptosporangium algeriense</name>
    <dbReference type="NCBI Taxonomy" id="1682748"/>
    <lineage>
        <taxon>Bacteria</taxon>
        <taxon>Bacillati</taxon>
        <taxon>Actinomycetota</taxon>
        <taxon>Actinomycetes</taxon>
        <taxon>Streptosporangiales</taxon>
        <taxon>Streptosporangiaceae</taxon>
        <taxon>Streptosporangium</taxon>
    </lineage>
</organism>
<gene>
    <name evidence="2" type="ORF">ACFQ08_40015</name>
</gene>
<comment type="caution">
    <text evidence="2">The sequence shown here is derived from an EMBL/GenBank/DDBJ whole genome shotgun (WGS) entry which is preliminary data.</text>
</comment>
<dbReference type="EMBL" id="JBHTHX010002667">
    <property type="protein sequence ID" value="MFD0890771.1"/>
    <property type="molecule type" value="Genomic_DNA"/>
</dbReference>
<feature type="compositionally biased region" description="Basic residues" evidence="1">
    <location>
        <begin position="63"/>
        <end position="74"/>
    </location>
</feature>
<reference evidence="3" key="1">
    <citation type="journal article" date="2019" name="Int. J. Syst. Evol. Microbiol.">
        <title>The Global Catalogue of Microorganisms (GCM) 10K type strain sequencing project: providing services to taxonomists for standard genome sequencing and annotation.</title>
        <authorList>
            <consortium name="The Broad Institute Genomics Platform"/>
            <consortium name="The Broad Institute Genome Sequencing Center for Infectious Disease"/>
            <person name="Wu L."/>
            <person name="Ma J."/>
        </authorList>
    </citation>
    <scope>NUCLEOTIDE SEQUENCE [LARGE SCALE GENOMIC DNA]</scope>
    <source>
        <strain evidence="3">CCUG 62974</strain>
    </source>
</reference>
<evidence type="ECO:0000313" key="2">
    <source>
        <dbReference type="EMBL" id="MFD0890771.1"/>
    </source>
</evidence>
<feature type="region of interest" description="Disordered" evidence="1">
    <location>
        <begin position="52"/>
        <end position="74"/>
    </location>
</feature>
<sequence>VLAPGLPPAPLLAALALACAPETRPLLVGEVFLTLLGQAGITQELLDGFAGEVGRPGWDPAGRRRNTARRPGRS</sequence>
<evidence type="ECO:0000256" key="1">
    <source>
        <dbReference type="SAM" id="MobiDB-lite"/>
    </source>
</evidence>
<name>A0ABW3E3X3_9ACTN</name>
<dbReference type="Proteomes" id="UP001597024">
    <property type="component" value="Unassembled WGS sequence"/>
</dbReference>
<proteinExistence type="predicted"/>
<accession>A0ABW3E3X3</accession>
<evidence type="ECO:0000313" key="3">
    <source>
        <dbReference type="Proteomes" id="UP001597024"/>
    </source>
</evidence>